<proteinExistence type="inferred from homology"/>
<dbReference type="Pfam" id="PF00752">
    <property type="entry name" value="XPG_N"/>
    <property type="match status" value="1"/>
</dbReference>
<dbReference type="GO" id="GO:0005634">
    <property type="term" value="C:nucleus"/>
    <property type="evidence" value="ECO:0007669"/>
    <property type="project" value="UniProtKB-SubCell"/>
</dbReference>
<dbReference type="SMART" id="SM00279">
    <property type="entry name" value="HhH2"/>
    <property type="match status" value="1"/>
</dbReference>
<sequence>MGIQGLWPLLKEASTPNSLDELEGKRLAIDISLWIHQAQCFDIDKRSNKPHLTVLINRIAKLLFYKIRPVFVFDGENLPRFKKQILVRIRDRALKSHLQELTVNKGHKRIFERMANEHLNSNESANVYSKNPKIRKCGIDGSANTAKDSSICDFPSTSNINSFSNDSDSDTSDILCNDTGIYSSKIDAQISKLEEHRERERNIVLKKSEIPDNAKQFSTLQLQRLLQRNQTNAQLKKLKEDKVRNILDISQNDYNDIKFIIADKFQQVHVLAPTGGVKNIQQPATTSKIHSSRISENVDTGEKLEVDTVSISSDDNSDDFIDVSDPGIVDDSDDSSTTSDDDIEIVEEFTFDKNDEGNTCRISNVENGKEFYLTNADNEDFLFAKNNSNDTLNENNSKADRDGIYSDCQKLLFVLGLPFMESPAEAEAQCVELERLNLVDGIVSDDSDVWLFGASHVYKNMFNRKMNLEKYSSEDIKQKLGLTRCEFIQLGLLAGGDYSRGLEQVGVVAALELISEFVNNSDDNKSLLDKALLSLKKISEWILSKRQKNNNSVFVESSHRICLRKIIEANNSDEIIKTFPNVEIIKAYAKPLVDSSIKKFKWGRIDFDALDSFLQINLGITKENIFKKTHGAFERWDEFITAKTQSYQQKITNFMKVSTSLENNSTNILSPTKRVKKALKKLINNQRD</sequence>
<evidence type="ECO:0000256" key="5">
    <source>
        <dbReference type="ARBA" id="ARBA00022723"/>
    </source>
</evidence>
<dbReference type="PRINTS" id="PR00853">
    <property type="entry name" value="XPGRADSUPER"/>
</dbReference>
<dbReference type="Gene3D" id="1.10.150.20">
    <property type="entry name" value="5' to 3' exonuclease, C-terminal subdomain"/>
    <property type="match status" value="1"/>
</dbReference>
<evidence type="ECO:0000313" key="13">
    <source>
        <dbReference type="Proteomes" id="UP000095281"/>
    </source>
</evidence>
<organism evidence="13 14">
    <name type="scientific">Meloidogyne hapla</name>
    <name type="common">Root-knot nematode worm</name>
    <dbReference type="NCBI Taxonomy" id="6305"/>
    <lineage>
        <taxon>Eukaryota</taxon>
        <taxon>Metazoa</taxon>
        <taxon>Ecdysozoa</taxon>
        <taxon>Nematoda</taxon>
        <taxon>Chromadorea</taxon>
        <taxon>Rhabditida</taxon>
        <taxon>Tylenchina</taxon>
        <taxon>Tylenchomorpha</taxon>
        <taxon>Tylenchoidea</taxon>
        <taxon>Meloidogynidae</taxon>
        <taxon>Meloidogyninae</taxon>
        <taxon>Meloidogyne</taxon>
    </lineage>
</organism>
<name>A0A1I8BB24_MELHA</name>
<protein>
    <submittedName>
        <fullName evidence="14">XPGN domain-containing protein</fullName>
    </submittedName>
</protein>
<dbReference type="PANTHER" id="PTHR16171:SF7">
    <property type="entry name" value="DNA REPAIR PROTEIN RAD2"/>
    <property type="match status" value="1"/>
</dbReference>
<dbReference type="AlphaFoldDB" id="A0A1I8BB24"/>
<evidence type="ECO:0000256" key="6">
    <source>
        <dbReference type="ARBA" id="ARBA00022759"/>
    </source>
</evidence>
<keyword evidence="4" id="KW-0540">Nuclease</keyword>
<dbReference type="Gene3D" id="3.40.50.1010">
    <property type="entry name" value="5'-nuclease"/>
    <property type="match status" value="2"/>
</dbReference>
<feature type="domain" description="XPG-I" evidence="11">
    <location>
        <begin position="413"/>
        <end position="482"/>
    </location>
</feature>
<keyword evidence="5" id="KW-0479">Metal-binding</keyword>
<evidence type="ECO:0000259" key="12">
    <source>
        <dbReference type="SMART" id="SM00485"/>
    </source>
</evidence>
<dbReference type="PANTHER" id="PTHR16171">
    <property type="entry name" value="DNA REPAIR PROTEIN COMPLEMENTING XP-G CELLS-RELATED"/>
    <property type="match status" value="1"/>
</dbReference>
<comment type="subcellular location">
    <subcellularLocation>
        <location evidence="2">Nucleus</location>
    </subcellularLocation>
</comment>
<dbReference type="PRINTS" id="PR00066">
    <property type="entry name" value="XRODRMPGMNTG"/>
</dbReference>
<dbReference type="GO" id="GO:0016787">
    <property type="term" value="F:hydrolase activity"/>
    <property type="evidence" value="ECO:0007669"/>
    <property type="project" value="UniProtKB-KW"/>
</dbReference>
<dbReference type="InterPro" id="IPR006086">
    <property type="entry name" value="XPG-I_dom"/>
</dbReference>
<keyword evidence="8" id="KW-0460">Magnesium</keyword>
<keyword evidence="7" id="KW-0378">Hydrolase</keyword>
<reference evidence="14" key="1">
    <citation type="submission" date="2016-11" db="UniProtKB">
        <authorList>
            <consortium name="WormBaseParasite"/>
        </authorList>
    </citation>
    <scope>IDENTIFICATION</scope>
</reference>
<dbReference type="InterPro" id="IPR008918">
    <property type="entry name" value="HhH2"/>
</dbReference>
<evidence type="ECO:0000313" key="14">
    <source>
        <dbReference type="WBParaSite" id="MhA1_Contig1798.frz3.gene4"/>
    </source>
</evidence>
<dbReference type="GO" id="GO:0004520">
    <property type="term" value="F:DNA endonuclease activity"/>
    <property type="evidence" value="ECO:0007669"/>
    <property type="project" value="TreeGrafter"/>
</dbReference>
<evidence type="ECO:0000259" key="11">
    <source>
        <dbReference type="SMART" id="SM00484"/>
    </source>
</evidence>
<keyword evidence="6" id="KW-0255">Endonuclease</keyword>
<dbReference type="SUPFAM" id="SSF47807">
    <property type="entry name" value="5' to 3' exonuclease, C-terminal subdomain"/>
    <property type="match status" value="1"/>
</dbReference>
<comment type="similarity">
    <text evidence="3">Belongs to the XPG/RAD2 endonuclease family. XPG subfamily.</text>
</comment>
<dbReference type="Pfam" id="PF00867">
    <property type="entry name" value="XPG_I"/>
    <property type="match status" value="1"/>
</dbReference>
<dbReference type="SMART" id="SM00485">
    <property type="entry name" value="XPGN"/>
    <property type="match status" value="1"/>
</dbReference>
<evidence type="ECO:0000256" key="7">
    <source>
        <dbReference type="ARBA" id="ARBA00022801"/>
    </source>
</evidence>
<dbReference type="InterPro" id="IPR006084">
    <property type="entry name" value="XPG/Rad2"/>
</dbReference>
<evidence type="ECO:0000256" key="10">
    <source>
        <dbReference type="SAM" id="MobiDB-lite"/>
    </source>
</evidence>
<dbReference type="WBParaSite" id="MhA1_Contig1798.frz3.gene4">
    <property type="protein sequence ID" value="MhA1_Contig1798.frz3.gene4"/>
    <property type="gene ID" value="MhA1_Contig1798.frz3.gene4"/>
</dbReference>
<feature type="domain" description="XPG N-terminal" evidence="12">
    <location>
        <begin position="1"/>
        <end position="96"/>
    </location>
</feature>
<dbReference type="OMA" id="LEECHTA"/>
<dbReference type="InterPro" id="IPR036279">
    <property type="entry name" value="5-3_exonuclease_C_sf"/>
</dbReference>
<dbReference type="SMART" id="SM00484">
    <property type="entry name" value="XPGI"/>
    <property type="match status" value="1"/>
</dbReference>
<feature type="region of interest" description="Disordered" evidence="10">
    <location>
        <begin position="315"/>
        <end position="341"/>
    </location>
</feature>
<evidence type="ECO:0000256" key="8">
    <source>
        <dbReference type="ARBA" id="ARBA00022842"/>
    </source>
</evidence>
<dbReference type="GO" id="GO:0003697">
    <property type="term" value="F:single-stranded DNA binding"/>
    <property type="evidence" value="ECO:0007669"/>
    <property type="project" value="InterPro"/>
</dbReference>
<dbReference type="GO" id="GO:0006289">
    <property type="term" value="P:nucleotide-excision repair"/>
    <property type="evidence" value="ECO:0007669"/>
    <property type="project" value="InterPro"/>
</dbReference>
<accession>A0A1I8BB24</accession>
<evidence type="ECO:0000256" key="4">
    <source>
        <dbReference type="ARBA" id="ARBA00022722"/>
    </source>
</evidence>
<dbReference type="InterPro" id="IPR029060">
    <property type="entry name" value="PIN-like_dom_sf"/>
</dbReference>
<evidence type="ECO:0000256" key="3">
    <source>
        <dbReference type="ARBA" id="ARBA00005283"/>
    </source>
</evidence>
<keyword evidence="9" id="KW-0539">Nucleus</keyword>
<evidence type="ECO:0000256" key="1">
    <source>
        <dbReference type="ARBA" id="ARBA00001946"/>
    </source>
</evidence>
<dbReference type="Proteomes" id="UP000095281">
    <property type="component" value="Unplaced"/>
</dbReference>
<keyword evidence="13" id="KW-1185">Reference proteome</keyword>
<comment type="cofactor">
    <cofactor evidence="1">
        <name>Mg(2+)</name>
        <dbReference type="ChEBI" id="CHEBI:18420"/>
    </cofactor>
</comment>
<evidence type="ECO:0000256" key="9">
    <source>
        <dbReference type="ARBA" id="ARBA00023242"/>
    </source>
</evidence>
<dbReference type="InterPro" id="IPR006085">
    <property type="entry name" value="XPG_DNA_repair_N"/>
</dbReference>
<evidence type="ECO:0000256" key="2">
    <source>
        <dbReference type="ARBA" id="ARBA00004123"/>
    </source>
</evidence>
<dbReference type="InterPro" id="IPR001044">
    <property type="entry name" value="XPG/Rad2_eukaryotes"/>
</dbReference>
<dbReference type="CDD" id="cd09868">
    <property type="entry name" value="PIN_XPG_RAD2"/>
    <property type="match status" value="1"/>
</dbReference>
<dbReference type="SUPFAM" id="SSF88723">
    <property type="entry name" value="PIN domain-like"/>
    <property type="match status" value="1"/>
</dbReference>
<dbReference type="GO" id="GO:0046872">
    <property type="term" value="F:metal ion binding"/>
    <property type="evidence" value="ECO:0007669"/>
    <property type="project" value="UniProtKB-KW"/>
</dbReference>